<evidence type="ECO:0000313" key="2">
    <source>
        <dbReference type="Proteomes" id="UP000094652"/>
    </source>
</evidence>
<reference evidence="2" key="1">
    <citation type="submission" date="2016-09" db="EMBL/GenBank/DDBJ databases">
        <title>Genomics of Clostridium taeniosporum, an organism which forms endospores with ribbon-like appendages.</title>
        <authorList>
            <person name="Walker J.R."/>
        </authorList>
    </citation>
    <scope>NUCLEOTIDE SEQUENCE [LARGE SCALE GENOMIC DNA]</scope>
    <source>
        <strain evidence="2">1/k</strain>
    </source>
</reference>
<accession>A0A1D7XLW4</accession>
<name>A0A1D7XLW4_9CLOT</name>
<gene>
    <name evidence="1" type="ORF">BGI42_11500</name>
</gene>
<dbReference type="AlphaFoldDB" id="A0A1D7XLW4"/>
<proteinExistence type="predicted"/>
<dbReference type="OrthoDB" id="2068520at2"/>
<dbReference type="Proteomes" id="UP000094652">
    <property type="component" value="Chromosome"/>
</dbReference>
<dbReference type="KEGG" id="ctae:BGI42_11500"/>
<dbReference type="STRING" id="394958.BGI42_11500"/>
<keyword evidence="2" id="KW-1185">Reference proteome</keyword>
<organism evidence="1 2">
    <name type="scientific">Clostridium taeniosporum</name>
    <dbReference type="NCBI Taxonomy" id="394958"/>
    <lineage>
        <taxon>Bacteria</taxon>
        <taxon>Bacillati</taxon>
        <taxon>Bacillota</taxon>
        <taxon>Clostridia</taxon>
        <taxon>Eubacteriales</taxon>
        <taxon>Clostridiaceae</taxon>
        <taxon>Clostridium</taxon>
    </lineage>
</organism>
<protein>
    <submittedName>
        <fullName evidence="1">Uncharacterized protein</fullName>
    </submittedName>
</protein>
<dbReference type="RefSeq" id="WP_069680453.1">
    <property type="nucleotide sequence ID" value="NZ_CP017253.2"/>
</dbReference>
<evidence type="ECO:0000313" key="1">
    <source>
        <dbReference type="EMBL" id="AOR24321.1"/>
    </source>
</evidence>
<sequence length="106" mass="12153">MDLTSIENFRKQNKITTRKFAEMCKIAPSRYCDLKFNRENPTVQEGSNIINAVVKIKKLGNETLVKVEEGTNGGFDFYCQCGNYLSNVKDKTINYCPKCGQKLDWD</sequence>
<dbReference type="EMBL" id="CP017253">
    <property type="protein sequence ID" value="AOR24321.1"/>
    <property type="molecule type" value="Genomic_DNA"/>
</dbReference>